<accession>A0A645FBY9</accession>
<name>A0A645FBY9_9ZZZZ</name>
<comment type="caution">
    <text evidence="1">The sequence shown here is derived from an EMBL/GenBank/DDBJ whole genome shotgun (WGS) entry which is preliminary data.</text>
</comment>
<evidence type="ECO:0000313" key="1">
    <source>
        <dbReference type="EMBL" id="MPN11430.1"/>
    </source>
</evidence>
<proteinExistence type="predicted"/>
<dbReference type="AlphaFoldDB" id="A0A645FBY9"/>
<dbReference type="EMBL" id="VSSQ01057640">
    <property type="protein sequence ID" value="MPN11430.1"/>
    <property type="molecule type" value="Genomic_DNA"/>
</dbReference>
<gene>
    <name evidence="1" type="ORF">SDC9_158731</name>
</gene>
<protein>
    <submittedName>
        <fullName evidence="1">Uncharacterized protein</fullName>
    </submittedName>
</protein>
<sequence>MQIGCPEIKEPLKADFLAEANNGGRRNEKQLRDLAQTLFSPLVFLIEKIIGDDGIHF</sequence>
<organism evidence="1">
    <name type="scientific">bioreactor metagenome</name>
    <dbReference type="NCBI Taxonomy" id="1076179"/>
    <lineage>
        <taxon>unclassified sequences</taxon>
        <taxon>metagenomes</taxon>
        <taxon>ecological metagenomes</taxon>
    </lineage>
</organism>
<reference evidence="1" key="1">
    <citation type="submission" date="2019-08" db="EMBL/GenBank/DDBJ databases">
        <authorList>
            <person name="Kucharzyk K."/>
            <person name="Murdoch R.W."/>
            <person name="Higgins S."/>
            <person name="Loffler F."/>
        </authorList>
    </citation>
    <scope>NUCLEOTIDE SEQUENCE</scope>
</reference>